<dbReference type="InterPro" id="IPR049368">
    <property type="entry name" value="FkbO_Hyg5-like_N"/>
</dbReference>
<evidence type="ECO:0000313" key="3">
    <source>
        <dbReference type="Proteomes" id="UP001204851"/>
    </source>
</evidence>
<dbReference type="Pfam" id="PF21168">
    <property type="entry name" value="FkbO_Hyg5-like_N"/>
    <property type="match status" value="1"/>
</dbReference>
<proteinExistence type="predicted"/>
<accession>A0ABT1BII2</accession>
<gene>
    <name evidence="2" type="ORF">M0L44_04680</name>
</gene>
<name>A0ABT1BII2_9BURK</name>
<dbReference type="RefSeq" id="WP_252768496.1">
    <property type="nucleotide sequence ID" value="NZ_JAMXMC010000002.1"/>
</dbReference>
<protein>
    <recommendedName>
        <fullName evidence="1">Chorismatase FkbO/Hyg5-like N-terminal domain-containing protein</fullName>
    </recommendedName>
</protein>
<feature type="domain" description="Chorismatase FkbO/Hyg5-like N-terminal" evidence="1">
    <location>
        <begin position="95"/>
        <end position="196"/>
    </location>
</feature>
<reference evidence="2 3" key="1">
    <citation type="submission" date="2022-06" db="EMBL/GenBank/DDBJ databases">
        <title>Ideonella sp. NS12-5 Genome sequencing and assembly.</title>
        <authorList>
            <person name="Jung Y."/>
        </authorList>
    </citation>
    <scope>NUCLEOTIDE SEQUENCE [LARGE SCALE GENOMIC DNA]</scope>
    <source>
        <strain evidence="2 3">NS12-5</strain>
    </source>
</reference>
<dbReference type="SUPFAM" id="SSF55298">
    <property type="entry name" value="YjgF-like"/>
    <property type="match status" value="1"/>
</dbReference>
<organism evidence="2 3">
    <name type="scientific">Ideonella oryzae</name>
    <dbReference type="NCBI Taxonomy" id="2937441"/>
    <lineage>
        <taxon>Bacteria</taxon>
        <taxon>Pseudomonadati</taxon>
        <taxon>Pseudomonadota</taxon>
        <taxon>Betaproteobacteria</taxon>
        <taxon>Burkholderiales</taxon>
        <taxon>Sphaerotilaceae</taxon>
        <taxon>Ideonella</taxon>
    </lineage>
</organism>
<evidence type="ECO:0000313" key="2">
    <source>
        <dbReference type="EMBL" id="MCO5976023.1"/>
    </source>
</evidence>
<dbReference type="Proteomes" id="UP001204851">
    <property type="component" value="Unassembled WGS sequence"/>
</dbReference>
<dbReference type="EMBL" id="JAMXMC010000002">
    <property type="protein sequence ID" value="MCO5976023.1"/>
    <property type="molecule type" value="Genomic_DNA"/>
</dbReference>
<dbReference type="InterPro" id="IPR035959">
    <property type="entry name" value="RutC-like_sf"/>
</dbReference>
<evidence type="ECO:0000259" key="1">
    <source>
        <dbReference type="Pfam" id="PF21168"/>
    </source>
</evidence>
<comment type="caution">
    <text evidence="2">The sequence shown here is derived from an EMBL/GenBank/DDBJ whole genome shotgun (WGS) entry which is preliminary data.</text>
</comment>
<dbReference type="Gene3D" id="3.30.1330.40">
    <property type="entry name" value="RutC-like"/>
    <property type="match status" value="1"/>
</dbReference>
<sequence length="340" mass="36270">MQTTFAPLTALTSGLAFVHAASPQAAEQQARALGLSPLGGLSPGPAPIGCHAPWLALQMPVLAGHALSCQLWCLPGPTETWERTSDTGIRLRACVAKEGLFLVAEATVNAPMATQSRHLYTELLSALRSSHHPHPLRFWNYLGDIHGTQEGEERYRLFNQGRREAMQTLGYTVTEGAPAACALGCAEGLLRAAVLAGPRPPRAIENPRQVSAYHYPPRYGAMPPVFSRAALLATTPGRGLLLVSGTASIVGHQSLHEGDVQAQTDEALRNIAALLTRGGPNARLADLSGRVYLRHGADAAAVLQRLSAQGVQHLSLLQADICRQELLVEIEAEGWVNHAS</sequence>
<keyword evidence="3" id="KW-1185">Reference proteome</keyword>